<feature type="domain" description="Tail specific protease" evidence="1">
    <location>
        <begin position="186"/>
        <end position="397"/>
    </location>
</feature>
<reference evidence="2" key="1">
    <citation type="submission" date="2020-08" db="EMBL/GenBank/DDBJ databases">
        <title>Genome public.</title>
        <authorList>
            <person name="Liu C."/>
            <person name="Sun Q."/>
        </authorList>
    </citation>
    <scope>NUCLEOTIDE SEQUENCE</scope>
    <source>
        <strain evidence="2">BX22</strain>
    </source>
</reference>
<proteinExistence type="predicted"/>
<sequence length="426" mass="50206">MYTDIFRELVDIMHHDYAGYLDKKGWDNPEEFESKIMELERNSNLTPHSFLKIVEDYLLDFQDPHIFFNLIQAETQKKLDNGFRVRRYQDKLYVTTLSGEKRLKPGDAILSLNNTPIPELVRKHQRELMEMKAEREDWRKIIRNYDVAEIIHLDGSTEFMELKEYEKPEYVPQHTITKVAEDTLCMTLTDFNEPDTLTTLLSKHEQELAATKNLIIDVRINYGGSTLAYQSLEKYLFPDHKITIDMQDYFMNFNITDRNADFMIQSINEELTKIDNEEYRNSLTRWKEEVWVKHRGKGLVSIEDEEEYEITGTKSPKHIVVLTDNYCGSAGDIFVWLCKKSPKITVLGRPTMGVNDYSNLIDIKWNNQFQLMYPTSRLNQLDKRKPGAEPGIKPEIYIPWTPEHIRKDIDMCCAMEILNEKNKAHR</sequence>
<protein>
    <recommendedName>
        <fullName evidence="1">Tail specific protease domain-containing protein</fullName>
    </recommendedName>
</protein>
<gene>
    <name evidence="2" type="ORF">H8S33_15195</name>
</gene>
<evidence type="ECO:0000313" key="2">
    <source>
        <dbReference type="EMBL" id="MBC5638141.1"/>
    </source>
</evidence>
<dbReference type="InterPro" id="IPR005151">
    <property type="entry name" value="Tail-specific_protease"/>
</dbReference>
<dbReference type="GO" id="GO:0008236">
    <property type="term" value="F:serine-type peptidase activity"/>
    <property type="evidence" value="ECO:0007669"/>
    <property type="project" value="InterPro"/>
</dbReference>
<dbReference type="Pfam" id="PF03572">
    <property type="entry name" value="Peptidase_S41"/>
    <property type="match status" value="1"/>
</dbReference>
<dbReference type="EMBL" id="JACOOL010000012">
    <property type="protein sequence ID" value="MBC5638141.1"/>
    <property type="molecule type" value="Genomic_DNA"/>
</dbReference>
<organism evidence="2 3">
    <name type="scientific">Ornithinibacillus hominis</name>
    <dbReference type="NCBI Taxonomy" id="2763055"/>
    <lineage>
        <taxon>Bacteria</taxon>
        <taxon>Bacillati</taxon>
        <taxon>Bacillota</taxon>
        <taxon>Bacilli</taxon>
        <taxon>Bacillales</taxon>
        <taxon>Bacillaceae</taxon>
        <taxon>Ornithinibacillus</taxon>
    </lineage>
</organism>
<dbReference type="SUPFAM" id="SSF52096">
    <property type="entry name" value="ClpP/crotonase"/>
    <property type="match status" value="1"/>
</dbReference>
<keyword evidence="3" id="KW-1185">Reference proteome</keyword>
<dbReference type="InterPro" id="IPR029045">
    <property type="entry name" value="ClpP/crotonase-like_dom_sf"/>
</dbReference>
<dbReference type="RefSeq" id="WP_186870843.1">
    <property type="nucleotide sequence ID" value="NZ_JACOOL010000012.1"/>
</dbReference>
<accession>A0A923L855</accession>
<dbReference type="Gene3D" id="3.90.226.10">
    <property type="entry name" value="2-enoyl-CoA Hydratase, Chain A, domain 1"/>
    <property type="match status" value="1"/>
</dbReference>
<name>A0A923L855_9BACI</name>
<evidence type="ECO:0000259" key="1">
    <source>
        <dbReference type="Pfam" id="PF03572"/>
    </source>
</evidence>
<evidence type="ECO:0000313" key="3">
    <source>
        <dbReference type="Proteomes" id="UP000637359"/>
    </source>
</evidence>
<dbReference type="AlphaFoldDB" id="A0A923L855"/>
<dbReference type="Proteomes" id="UP000637359">
    <property type="component" value="Unassembled WGS sequence"/>
</dbReference>
<dbReference type="GO" id="GO:0006508">
    <property type="term" value="P:proteolysis"/>
    <property type="evidence" value="ECO:0007669"/>
    <property type="project" value="InterPro"/>
</dbReference>
<comment type="caution">
    <text evidence="2">The sequence shown here is derived from an EMBL/GenBank/DDBJ whole genome shotgun (WGS) entry which is preliminary data.</text>
</comment>